<keyword evidence="1" id="KW-0732">Signal</keyword>
<keyword evidence="3" id="KW-1185">Reference proteome</keyword>
<evidence type="ECO:0000256" key="1">
    <source>
        <dbReference type="SAM" id="SignalP"/>
    </source>
</evidence>
<sequence>MLRLPRLMALLSIALLPACATVTSGTSQTVAVESVPAGAACTVSRQGAVLGTVAATPGSLEVSKSRQDLTVACTHPDHQPASRTVVAEAQAMVAGNILIGGGIGLAIDAATGAMNRYPDKVSLTLAPSRFATEAERDIFFAARVAEARTRHAERVQALAPQCATIGPDACATNTRALEAERDAALAELERQRSAATIG</sequence>
<reference evidence="2 3" key="1">
    <citation type="submission" date="2021-01" db="EMBL/GenBank/DDBJ databases">
        <title>Roseomonas sp. nov, a bacterium isolated from an oil production mixture in Yumen Oilfield.</title>
        <authorList>
            <person name="Wu D."/>
        </authorList>
    </citation>
    <scope>NUCLEOTIDE SEQUENCE [LARGE SCALE GENOMIC DNA]</scope>
    <source>
        <strain evidence="2 3">ROY-5-3</strain>
    </source>
</reference>
<dbReference type="EMBL" id="JAERQM010000001">
    <property type="protein sequence ID" value="MBU8543395.1"/>
    <property type="molecule type" value="Genomic_DNA"/>
</dbReference>
<evidence type="ECO:0000313" key="2">
    <source>
        <dbReference type="EMBL" id="MBU8543395.1"/>
    </source>
</evidence>
<dbReference type="RefSeq" id="WP_216873660.1">
    <property type="nucleotide sequence ID" value="NZ_JAERQM010000001.1"/>
</dbReference>
<feature type="signal peptide" evidence="1">
    <location>
        <begin position="1"/>
        <end position="20"/>
    </location>
</feature>
<name>A0ABS6H3Z1_9PROT</name>
<feature type="chain" id="PRO_5045604557" evidence="1">
    <location>
        <begin position="21"/>
        <end position="198"/>
    </location>
</feature>
<evidence type="ECO:0000313" key="3">
    <source>
        <dbReference type="Proteomes" id="UP000689967"/>
    </source>
</evidence>
<proteinExistence type="predicted"/>
<protein>
    <submittedName>
        <fullName evidence="2">Uncharacterized protein</fullName>
    </submittedName>
</protein>
<gene>
    <name evidence="2" type="ORF">JJQ90_06735</name>
</gene>
<accession>A0ABS6H3Z1</accession>
<organism evidence="2 3">
    <name type="scientific">Falsiroseomonas oleicola</name>
    <dbReference type="NCBI Taxonomy" id="2801474"/>
    <lineage>
        <taxon>Bacteria</taxon>
        <taxon>Pseudomonadati</taxon>
        <taxon>Pseudomonadota</taxon>
        <taxon>Alphaproteobacteria</taxon>
        <taxon>Acetobacterales</taxon>
        <taxon>Roseomonadaceae</taxon>
        <taxon>Falsiroseomonas</taxon>
    </lineage>
</organism>
<comment type="caution">
    <text evidence="2">The sequence shown here is derived from an EMBL/GenBank/DDBJ whole genome shotgun (WGS) entry which is preliminary data.</text>
</comment>
<dbReference type="Proteomes" id="UP000689967">
    <property type="component" value="Unassembled WGS sequence"/>
</dbReference>